<feature type="domain" description="Immunoglobulin" evidence="6">
    <location>
        <begin position="23"/>
        <end position="120"/>
    </location>
</feature>
<reference evidence="7" key="1">
    <citation type="submission" date="2025-08" db="UniProtKB">
        <authorList>
            <consortium name="Ensembl"/>
        </authorList>
    </citation>
    <scope>IDENTIFICATION</scope>
</reference>
<evidence type="ECO:0000256" key="1">
    <source>
        <dbReference type="ARBA" id="ARBA00004370"/>
    </source>
</evidence>
<dbReference type="InterPro" id="IPR013783">
    <property type="entry name" value="Ig-like_fold"/>
</dbReference>
<name>A0A8C4GW22_DICLA</name>
<dbReference type="Gene3D" id="2.60.40.10">
    <property type="entry name" value="Immunoglobulins"/>
    <property type="match status" value="2"/>
</dbReference>
<dbReference type="Ensembl" id="ENSDLAT00005035643.2">
    <property type="protein sequence ID" value="ENSDLAP00005033401.2"/>
    <property type="gene ID" value="ENSDLAG00005014935.2"/>
</dbReference>
<keyword evidence="3 4" id="KW-0472">Membrane</keyword>
<evidence type="ECO:0000313" key="7">
    <source>
        <dbReference type="Ensembl" id="ENSDLAP00005033401.2"/>
    </source>
</evidence>
<evidence type="ECO:0000256" key="3">
    <source>
        <dbReference type="ARBA" id="ARBA00023136"/>
    </source>
</evidence>
<reference evidence="7" key="2">
    <citation type="submission" date="2025-09" db="UniProtKB">
        <authorList>
            <consortium name="Ensembl"/>
        </authorList>
    </citation>
    <scope>IDENTIFICATION</scope>
</reference>
<keyword evidence="2 4" id="KW-0812">Transmembrane</keyword>
<organism evidence="7 8">
    <name type="scientific">Dicentrarchus labrax</name>
    <name type="common">European seabass</name>
    <name type="synonym">Morone labrax</name>
    <dbReference type="NCBI Taxonomy" id="13489"/>
    <lineage>
        <taxon>Eukaryota</taxon>
        <taxon>Metazoa</taxon>
        <taxon>Chordata</taxon>
        <taxon>Craniata</taxon>
        <taxon>Vertebrata</taxon>
        <taxon>Euteleostomi</taxon>
        <taxon>Actinopterygii</taxon>
        <taxon>Neopterygii</taxon>
        <taxon>Teleostei</taxon>
        <taxon>Neoteleostei</taxon>
        <taxon>Acanthomorphata</taxon>
        <taxon>Eupercaria</taxon>
        <taxon>Moronidae</taxon>
        <taxon>Dicentrarchus</taxon>
    </lineage>
</organism>
<dbReference type="InterPro" id="IPR050671">
    <property type="entry name" value="CD300_family_receptors"/>
</dbReference>
<feature type="signal peptide" evidence="5">
    <location>
        <begin position="1"/>
        <end position="19"/>
    </location>
</feature>
<dbReference type="PANTHER" id="PTHR11860">
    <property type="entry name" value="POLYMERIC-IMMUNOGLOBULIN RECEPTOR"/>
    <property type="match status" value="1"/>
</dbReference>
<evidence type="ECO:0000256" key="4">
    <source>
        <dbReference type="SAM" id="Phobius"/>
    </source>
</evidence>
<keyword evidence="4" id="KW-1133">Transmembrane helix</keyword>
<feature type="transmembrane region" description="Helical" evidence="4">
    <location>
        <begin position="259"/>
        <end position="280"/>
    </location>
</feature>
<dbReference type="GO" id="GO:0004888">
    <property type="term" value="F:transmembrane signaling receptor activity"/>
    <property type="evidence" value="ECO:0007669"/>
    <property type="project" value="TreeGrafter"/>
</dbReference>
<dbReference type="Proteomes" id="UP000694389">
    <property type="component" value="Unassembled WGS sequence"/>
</dbReference>
<keyword evidence="8" id="KW-1185">Reference proteome</keyword>
<dbReference type="InterPro" id="IPR003599">
    <property type="entry name" value="Ig_sub"/>
</dbReference>
<feature type="chain" id="PRO_5035916850" description="Immunoglobulin domain-containing protein" evidence="5">
    <location>
        <begin position="20"/>
        <end position="353"/>
    </location>
</feature>
<keyword evidence="5" id="KW-0732">Signal</keyword>
<dbReference type="GeneTree" id="ENSGT00950000182977"/>
<evidence type="ECO:0000256" key="5">
    <source>
        <dbReference type="SAM" id="SignalP"/>
    </source>
</evidence>
<protein>
    <recommendedName>
        <fullName evidence="6">Immunoglobulin domain-containing protein</fullName>
    </recommendedName>
</protein>
<sequence>MAVNLRILLILTGLRGIHSITTVSKVSVKAGDSITIPCFYESKYINHVKFLCKGYTWTSCSYAVKTNQPSSGKFLISDDKSQRIFTVTINDLTDQDTDYWCAVEIDGGPDVREYFHLSVTRGTPRLYVDHQEITGFNRDTIIISFHRYFGTMKWCRLGSSCVTALSGSIAGARVTITAMVNVFRVTMSGLRTESSGWYLCVSGDFQMPVHVTVTEKPTTTTLATTTTHLTTISPTPEHVNLTTVEVEAYIRASIDIKTLIIPLSLLIFIVLVTLFIWLLLKKHQQNKSASLTKTVAEEEVTYANIGQVRKPSTQTSYTESDVDVMYSSVVAIRQKSVQRVQAIDENVTYSTLA</sequence>
<accession>A0A8C4GW22</accession>
<evidence type="ECO:0000259" key="6">
    <source>
        <dbReference type="SMART" id="SM00409"/>
    </source>
</evidence>
<dbReference type="SUPFAM" id="SSF48726">
    <property type="entry name" value="Immunoglobulin"/>
    <property type="match status" value="2"/>
</dbReference>
<dbReference type="GO" id="GO:0005886">
    <property type="term" value="C:plasma membrane"/>
    <property type="evidence" value="ECO:0007669"/>
    <property type="project" value="TreeGrafter"/>
</dbReference>
<dbReference type="SMART" id="SM00409">
    <property type="entry name" value="IG"/>
    <property type="match status" value="2"/>
</dbReference>
<feature type="domain" description="Immunoglobulin" evidence="6">
    <location>
        <begin position="130"/>
        <end position="214"/>
    </location>
</feature>
<evidence type="ECO:0000313" key="8">
    <source>
        <dbReference type="Proteomes" id="UP000694389"/>
    </source>
</evidence>
<evidence type="ECO:0000256" key="2">
    <source>
        <dbReference type="ARBA" id="ARBA00022692"/>
    </source>
</evidence>
<dbReference type="InterPro" id="IPR036179">
    <property type="entry name" value="Ig-like_dom_sf"/>
</dbReference>
<proteinExistence type="predicted"/>
<dbReference type="PANTHER" id="PTHR11860:SF118">
    <property type="entry name" value="CMRF35-LIKE MOLECULE 3-RELATED"/>
    <property type="match status" value="1"/>
</dbReference>
<comment type="subcellular location">
    <subcellularLocation>
        <location evidence="1">Membrane</location>
    </subcellularLocation>
</comment>
<dbReference type="AlphaFoldDB" id="A0A8C4GW22"/>